<dbReference type="Gene3D" id="1.10.10.10">
    <property type="entry name" value="Winged helix-like DNA-binding domain superfamily/Winged helix DNA-binding domain"/>
    <property type="match status" value="1"/>
</dbReference>
<dbReference type="InterPro" id="IPR000485">
    <property type="entry name" value="AsnC-type_HTH_dom"/>
</dbReference>
<sequence>MRIVDDTDRRILLDLTERPRATNAAIAERLGLARNTVQNRVAALEASDALQGFDRRFHAAALGYPLTVFMATHVDQPRIDHVVEQLKEIPEVVQAFGLSGQADVLVRAVCRDAEDLYRINKLVLACDGVERTETWLSMGELIPFRLAPVLERDLAEKR</sequence>
<dbReference type="Proteomes" id="UP000626982">
    <property type="component" value="Unassembled WGS sequence"/>
</dbReference>
<dbReference type="PRINTS" id="PR00033">
    <property type="entry name" value="HTHASNC"/>
</dbReference>
<dbReference type="EMBL" id="BMLM01000001">
    <property type="protein sequence ID" value="GGN85097.1"/>
    <property type="molecule type" value="Genomic_DNA"/>
</dbReference>
<dbReference type="PANTHER" id="PTHR30154">
    <property type="entry name" value="LEUCINE-RESPONSIVE REGULATORY PROTEIN"/>
    <property type="match status" value="1"/>
</dbReference>
<dbReference type="SUPFAM" id="SSF46785">
    <property type="entry name" value="Winged helix' DNA-binding domain"/>
    <property type="match status" value="1"/>
</dbReference>
<dbReference type="InterPro" id="IPR036390">
    <property type="entry name" value="WH_DNA-bd_sf"/>
</dbReference>
<evidence type="ECO:0000256" key="3">
    <source>
        <dbReference type="ARBA" id="ARBA00023163"/>
    </source>
</evidence>
<dbReference type="Pfam" id="PF01037">
    <property type="entry name" value="AsnC_trans_reg"/>
    <property type="match status" value="1"/>
</dbReference>
<reference evidence="6" key="1">
    <citation type="journal article" date="2019" name="Int. J. Syst. Evol. Microbiol.">
        <title>The Global Catalogue of Microorganisms (GCM) 10K type strain sequencing project: providing services to taxonomists for standard genome sequencing and annotation.</title>
        <authorList>
            <consortium name="The Broad Institute Genomics Platform"/>
            <consortium name="The Broad Institute Genome Sequencing Center for Infectious Disease"/>
            <person name="Wu L."/>
            <person name="Ma J."/>
        </authorList>
    </citation>
    <scope>NUCLEOTIDE SEQUENCE [LARGE SCALE GENOMIC DNA]</scope>
    <source>
        <strain evidence="6">CGMCC 1.6960</strain>
    </source>
</reference>
<keyword evidence="2" id="KW-0238">DNA-binding</keyword>
<dbReference type="SMART" id="SM00344">
    <property type="entry name" value="HTH_ASNC"/>
    <property type="match status" value="1"/>
</dbReference>
<evidence type="ECO:0000256" key="1">
    <source>
        <dbReference type="ARBA" id="ARBA00023015"/>
    </source>
</evidence>
<dbReference type="SUPFAM" id="SSF54909">
    <property type="entry name" value="Dimeric alpha+beta barrel"/>
    <property type="match status" value="1"/>
</dbReference>
<dbReference type="InterPro" id="IPR011008">
    <property type="entry name" value="Dimeric_a/b-barrel"/>
</dbReference>
<dbReference type="Gene3D" id="3.30.70.920">
    <property type="match status" value="1"/>
</dbReference>
<keyword evidence="1" id="KW-0805">Transcription regulation</keyword>
<proteinExistence type="predicted"/>
<dbReference type="Pfam" id="PF13404">
    <property type="entry name" value="HTH_AsnC-type"/>
    <property type="match status" value="1"/>
</dbReference>
<gene>
    <name evidence="5" type="ORF">GCM10010968_17540</name>
</gene>
<dbReference type="InterPro" id="IPR019887">
    <property type="entry name" value="Tscrpt_reg_AsnC/Lrp_C"/>
</dbReference>
<dbReference type="InterPro" id="IPR019888">
    <property type="entry name" value="Tscrpt_reg_AsnC-like"/>
</dbReference>
<evidence type="ECO:0000313" key="6">
    <source>
        <dbReference type="Proteomes" id="UP000626982"/>
    </source>
</evidence>
<accession>A0ABQ2KKK0</accession>
<dbReference type="PANTHER" id="PTHR30154:SF34">
    <property type="entry name" value="TRANSCRIPTIONAL REGULATOR AZLB"/>
    <property type="match status" value="1"/>
</dbReference>
<comment type="caution">
    <text evidence="5">The sequence shown here is derived from an EMBL/GenBank/DDBJ whole genome shotgun (WGS) entry which is preliminary data.</text>
</comment>
<keyword evidence="6" id="KW-1185">Reference proteome</keyword>
<name>A0ABQ2KKK0_9MICO</name>
<dbReference type="RefSeq" id="WP_188717783.1">
    <property type="nucleotide sequence ID" value="NZ_BAABBD010000002.1"/>
</dbReference>
<feature type="domain" description="HTH asnC-type" evidence="4">
    <location>
        <begin position="4"/>
        <end position="65"/>
    </location>
</feature>
<organism evidence="5 6">
    <name type="scientific">Agrococcus terreus</name>
    <dbReference type="NCBI Taxonomy" id="574649"/>
    <lineage>
        <taxon>Bacteria</taxon>
        <taxon>Bacillati</taxon>
        <taxon>Actinomycetota</taxon>
        <taxon>Actinomycetes</taxon>
        <taxon>Micrococcales</taxon>
        <taxon>Microbacteriaceae</taxon>
        <taxon>Agrococcus</taxon>
    </lineage>
</organism>
<evidence type="ECO:0000259" key="4">
    <source>
        <dbReference type="PROSITE" id="PS50956"/>
    </source>
</evidence>
<evidence type="ECO:0000256" key="2">
    <source>
        <dbReference type="ARBA" id="ARBA00023125"/>
    </source>
</evidence>
<keyword evidence="3" id="KW-0804">Transcription</keyword>
<dbReference type="PROSITE" id="PS50956">
    <property type="entry name" value="HTH_ASNC_2"/>
    <property type="match status" value="1"/>
</dbReference>
<evidence type="ECO:0000313" key="5">
    <source>
        <dbReference type="EMBL" id="GGN85097.1"/>
    </source>
</evidence>
<protein>
    <submittedName>
        <fullName evidence="5">AsnC family transcriptional regulator</fullName>
    </submittedName>
</protein>
<dbReference type="InterPro" id="IPR036388">
    <property type="entry name" value="WH-like_DNA-bd_sf"/>
</dbReference>